<evidence type="ECO:0000313" key="1">
    <source>
        <dbReference type="EMBL" id="KAK6763149.1"/>
    </source>
</evidence>
<organism evidence="1 2">
    <name type="scientific">Necator americanus</name>
    <name type="common">Human hookworm</name>
    <dbReference type="NCBI Taxonomy" id="51031"/>
    <lineage>
        <taxon>Eukaryota</taxon>
        <taxon>Metazoa</taxon>
        <taxon>Ecdysozoa</taxon>
        <taxon>Nematoda</taxon>
        <taxon>Chromadorea</taxon>
        <taxon>Rhabditida</taxon>
        <taxon>Rhabditina</taxon>
        <taxon>Rhabditomorpha</taxon>
        <taxon>Strongyloidea</taxon>
        <taxon>Ancylostomatidae</taxon>
        <taxon>Bunostominae</taxon>
        <taxon>Necator</taxon>
    </lineage>
</organism>
<dbReference type="Proteomes" id="UP001303046">
    <property type="component" value="Unassembled WGS sequence"/>
</dbReference>
<comment type="caution">
    <text evidence="1">The sequence shown here is derived from an EMBL/GenBank/DDBJ whole genome shotgun (WGS) entry which is preliminary data.</text>
</comment>
<sequence length="105" mass="12382">MDDLRYVFRYINDLCIIISAVRNEQVFSNPTHRIRVTRVTSKDGWLLYLTYAAREAIIMNSPSTQSHLFMKKTTIFNLCVVQTKICDIQQKTERRECRFSQLTST</sequence>
<gene>
    <name evidence="1" type="primary">Necator_chrX.g23909</name>
    <name evidence="1" type="ORF">RB195_023744</name>
</gene>
<proteinExistence type="predicted"/>
<protein>
    <submittedName>
        <fullName evidence="1">Uncharacterized protein</fullName>
    </submittedName>
</protein>
<evidence type="ECO:0000313" key="2">
    <source>
        <dbReference type="Proteomes" id="UP001303046"/>
    </source>
</evidence>
<name>A0ABR1EKH9_NECAM</name>
<reference evidence="1 2" key="1">
    <citation type="submission" date="2023-08" db="EMBL/GenBank/DDBJ databases">
        <title>A Necator americanus chromosomal reference genome.</title>
        <authorList>
            <person name="Ilik V."/>
            <person name="Petrzelkova K.J."/>
            <person name="Pardy F."/>
            <person name="Fuh T."/>
            <person name="Niatou-Singa F.S."/>
            <person name="Gouil Q."/>
            <person name="Baker L."/>
            <person name="Ritchie M.E."/>
            <person name="Jex A.R."/>
            <person name="Gazzola D."/>
            <person name="Li H."/>
            <person name="Toshio Fujiwara R."/>
            <person name="Zhan B."/>
            <person name="Aroian R.V."/>
            <person name="Pafco B."/>
            <person name="Schwarz E.M."/>
        </authorList>
    </citation>
    <scope>NUCLEOTIDE SEQUENCE [LARGE SCALE GENOMIC DNA]</scope>
    <source>
        <strain evidence="1 2">Aroian</strain>
        <tissue evidence="1">Whole animal</tissue>
    </source>
</reference>
<keyword evidence="2" id="KW-1185">Reference proteome</keyword>
<accession>A0ABR1EKH9</accession>
<dbReference type="EMBL" id="JAVFWL010000006">
    <property type="protein sequence ID" value="KAK6763149.1"/>
    <property type="molecule type" value="Genomic_DNA"/>
</dbReference>